<keyword evidence="11" id="KW-0548">Nucleotidyltransferase</keyword>
<feature type="domain" description="Mannose-1-phosphate guanyltransferase C-terminal" evidence="10">
    <location>
        <begin position="259"/>
        <end position="367"/>
    </location>
</feature>
<dbReference type="OrthoDB" id="1733332at2759"/>
<dbReference type="FunFam" id="3.90.550.10:FF:000013">
    <property type="entry name" value="mannose-1-phosphate guanyltransferase beta"/>
    <property type="match status" value="1"/>
</dbReference>
<evidence type="ECO:0000259" key="10">
    <source>
        <dbReference type="Pfam" id="PF25087"/>
    </source>
</evidence>
<dbReference type="InterPro" id="IPR050486">
    <property type="entry name" value="Mannose-1P_guanyltransferase"/>
</dbReference>
<name>A0A1Y2DZ89_9BASI</name>
<dbReference type="Pfam" id="PF00483">
    <property type="entry name" value="NTP_transferase"/>
    <property type="match status" value="1"/>
</dbReference>
<comment type="pathway">
    <text evidence="1">Nucleotide-sugar biosynthesis; GDP-alpha-D-mannose biosynthesis; GDP-alpha-D-mannose from alpha-D-mannose 1-phosphate (GTP route): step 1/1.</text>
</comment>
<keyword evidence="4 11" id="KW-0808">Transferase</keyword>
<reference evidence="11 12" key="1">
    <citation type="submission" date="2016-07" db="EMBL/GenBank/DDBJ databases">
        <title>Pervasive Adenine N6-methylation of Active Genes in Fungi.</title>
        <authorList>
            <consortium name="DOE Joint Genome Institute"/>
            <person name="Mondo S.J."/>
            <person name="Dannebaum R.O."/>
            <person name="Kuo R.C."/>
            <person name="Labutti K."/>
            <person name="Haridas S."/>
            <person name="Kuo A."/>
            <person name="Salamov A."/>
            <person name="Ahrendt S.R."/>
            <person name="Lipzen A."/>
            <person name="Sullivan W."/>
            <person name="Andreopoulos W.B."/>
            <person name="Clum A."/>
            <person name="Lindquist E."/>
            <person name="Daum C."/>
            <person name="Ramamoorthy G.K."/>
            <person name="Gryganskyi A."/>
            <person name="Culley D."/>
            <person name="Magnuson J.K."/>
            <person name="James T.Y."/>
            <person name="O'Malley M.A."/>
            <person name="Stajich J.E."/>
            <person name="Spatafora J.W."/>
            <person name="Visel A."/>
            <person name="Grigoriev I.V."/>
        </authorList>
    </citation>
    <scope>NUCLEOTIDE SEQUENCE [LARGE SCALE GENOMIC DNA]</scope>
    <source>
        <strain evidence="11 12">62-1032</strain>
    </source>
</reference>
<organism evidence="11 12">
    <name type="scientific">Leucosporidium creatinivorum</name>
    <dbReference type="NCBI Taxonomy" id="106004"/>
    <lineage>
        <taxon>Eukaryota</taxon>
        <taxon>Fungi</taxon>
        <taxon>Dikarya</taxon>
        <taxon>Basidiomycota</taxon>
        <taxon>Pucciniomycotina</taxon>
        <taxon>Microbotryomycetes</taxon>
        <taxon>Leucosporidiales</taxon>
        <taxon>Leucosporidium</taxon>
    </lineage>
</organism>
<dbReference type="InterPro" id="IPR056729">
    <property type="entry name" value="GMPPB_C"/>
</dbReference>
<dbReference type="GO" id="GO:0005525">
    <property type="term" value="F:GTP binding"/>
    <property type="evidence" value="ECO:0007669"/>
    <property type="project" value="UniProtKB-KW"/>
</dbReference>
<dbReference type="InterPro" id="IPR018357">
    <property type="entry name" value="Hexapep_transf_CS"/>
</dbReference>
<dbReference type="InterPro" id="IPR005835">
    <property type="entry name" value="NTP_transferase_dom"/>
</dbReference>
<keyword evidence="5" id="KW-0547">Nucleotide-binding</keyword>
<dbReference type="STRING" id="106004.A0A1Y2DZ89"/>
<comment type="catalytic activity">
    <reaction evidence="8">
        <text>alpha-D-mannose 1-phosphate + GTP + H(+) = GDP-alpha-D-mannose + diphosphate</text>
        <dbReference type="Rhea" id="RHEA:15229"/>
        <dbReference type="ChEBI" id="CHEBI:15378"/>
        <dbReference type="ChEBI" id="CHEBI:33019"/>
        <dbReference type="ChEBI" id="CHEBI:37565"/>
        <dbReference type="ChEBI" id="CHEBI:57527"/>
        <dbReference type="ChEBI" id="CHEBI:58409"/>
        <dbReference type="EC" id="2.7.7.13"/>
    </reaction>
</comment>
<protein>
    <recommendedName>
        <fullName evidence="3">mannose-1-phosphate guanylyltransferase</fullName>
        <ecNumber evidence="3">2.7.7.13</ecNumber>
    </recommendedName>
</protein>
<evidence type="ECO:0000256" key="5">
    <source>
        <dbReference type="ARBA" id="ARBA00022741"/>
    </source>
</evidence>
<dbReference type="Pfam" id="PF25087">
    <property type="entry name" value="GMPPB_C"/>
    <property type="match status" value="1"/>
</dbReference>
<dbReference type="EMBL" id="MCGR01000066">
    <property type="protein sequence ID" value="ORY64602.1"/>
    <property type="molecule type" value="Genomic_DNA"/>
</dbReference>
<keyword evidence="12" id="KW-1185">Reference proteome</keyword>
<gene>
    <name evidence="11" type="ORF">BCR35DRAFT_295205</name>
</gene>
<keyword evidence="6" id="KW-0342">GTP-binding</keyword>
<evidence type="ECO:0000256" key="6">
    <source>
        <dbReference type="ARBA" id="ARBA00023134"/>
    </source>
</evidence>
<evidence type="ECO:0000313" key="12">
    <source>
        <dbReference type="Proteomes" id="UP000193467"/>
    </source>
</evidence>
<dbReference type="PANTHER" id="PTHR22572">
    <property type="entry name" value="SUGAR-1-PHOSPHATE GUANYL TRANSFERASE"/>
    <property type="match status" value="1"/>
</dbReference>
<feature type="domain" description="Nucleotidyl transferase" evidence="9">
    <location>
        <begin position="6"/>
        <end position="233"/>
    </location>
</feature>
<dbReference type="SUPFAM" id="SSF53448">
    <property type="entry name" value="Nucleotide-diphospho-sugar transferases"/>
    <property type="match status" value="1"/>
</dbReference>
<dbReference type="InParanoid" id="A0A1Y2DZ89"/>
<evidence type="ECO:0000259" key="9">
    <source>
        <dbReference type="Pfam" id="PF00483"/>
    </source>
</evidence>
<evidence type="ECO:0000256" key="2">
    <source>
        <dbReference type="ARBA" id="ARBA00007274"/>
    </source>
</evidence>
<comment type="caution">
    <text evidence="11">The sequence shown here is derived from an EMBL/GenBank/DDBJ whole genome shotgun (WGS) entry which is preliminary data.</text>
</comment>
<dbReference type="Proteomes" id="UP000193467">
    <property type="component" value="Unassembled WGS sequence"/>
</dbReference>
<dbReference type="PROSITE" id="PS00101">
    <property type="entry name" value="HEXAPEP_TRANSFERASES"/>
    <property type="match status" value="1"/>
</dbReference>
<evidence type="ECO:0000313" key="11">
    <source>
        <dbReference type="EMBL" id="ORY64602.1"/>
    </source>
</evidence>
<sequence>MSGQLKALILVGGFGTRLRPLTLTLPKPLVEFANKPMILHQIEALVKAGVKHIVLAVNYRPEVMVALLSKVEEQYDVKITFSVETEPLGTAGPLALAKEILGKDDAPFFVLNSDVTCTYPFEELRDFHIAHGGEGTIMVTKVEDPSKYGVVLQVPGSSAIDRFVEKPKDFVGNRINAGIYIFNPSILNRIEPKPTSIESEIFPAMVVDRQLHTFDLPGFWMDIGQPKDYLIGTCLYLSHLTAVKSPLIADPAKNPFVFKGNVIIDPTAEVDPTAVIGPNVVVGPGVKVGAGARLQRCVIMENARIKDYAWVQSSIVGWNSTVGRWTRLDNTTVLGDDVNVKDELTINGASVLPHKSLSANIYEPAIVM</sequence>
<dbReference type="EC" id="2.7.7.13" evidence="3"/>
<dbReference type="Gene3D" id="3.90.550.10">
    <property type="entry name" value="Spore Coat Polysaccharide Biosynthesis Protein SpsA, Chain A"/>
    <property type="match status" value="1"/>
</dbReference>
<keyword evidence="7" id="KW-0131">Cell cycle</keyword>
<accession>A0A1Y2DZ89</accession>
<dbReference type="Gene3D" id="2.160.10.10">
    <property type="entry name" value="Hexapeptide repeat proteins"/>
    <property type="match status" value="1"/>
</dbReference>
<evidence type="ECO:0000256" key="7">
    <source>
        <dbReference type="ARBA" id="ARBA00023306"/>
    </source>
</evidence>
<dbReference type="InterPro" id="IPR045233">
    <property type="entry name" value="GMPPB_N"/>
</dbReference>
<proteinExistence type="inferred from homology"/>
<evidence type="ECO:0000256" key="8">
    <source>
        <dbReference type="ARBA" id="ARBA00047343"/>
    </source>
</evidence>
<evidence type="ECO:0000256" key="4">
    <source>
        <dbReference type="ARBA" id="ARBA00022679"/>
    </source>
</evidence>
<dbReference type="AlphaFoldDB" id="A0A1Y2DZ89"/>
<dbReference type="UniPathway" id="UPA00126">
    <property type="reaction ID" value="UER00930"/>
</dbReference>
<dbReference type="GO" id="GO:0004475">
    <property type="term" value="F:mannose-1-phosphate guanylyltransferase (GTP) activity"/>
    <property type="evidence" value="ECO:0007669"/>
    <property type="project" value="UniProtKB-EC"/>
</dbReference>
<dbReference type="FunCoup" id="A0A1Y2DZ89">
    <property type="interactions" value="330"/>
</dbReference>
<dbReference type="CDD" id="cd06425">
    <property type="entry name" value="M1P_guanylylT_B_like_N"/>
    <property type="match status" value="1"/>
</dbReference>
<evidence type="ECO:0000256" key="3">
    <source>
        <dbReference type="ARBA" id="ARBA00012387"/>
    </source>
</evidence>
<comment type="similarity">
    <text evidence="2">Belongs to the transferase hexapeptide repeat family.</text>
</comment>
<evidence type="ECO:0000256" key="1">
    <source>
        <dbReference type="ARBA" id="ARBA00004823"/>
    </source>
</evidence>
<dbReference type="GO" id="GO:0009298">
    <property type="term" value="P:GDP-mannose biosynthetic process"/>
    <property type="evidence" value="ECO:0007669"/>
    <property type="project" value="UniProtKB-UniPathway"/>
</dbReference>
<dbReference type="InterPro" id="IPR029044">
    <property type="entry name" value="Nucleotide-diphossugar_trans"/>
</dbReference>